<protein>
    <recommendedName>
        <fullName evidence="2">SWIM-type domain-containing protein</fullName>
    </recommendedName>
</protein>
<dbReference type="PROSITE" id="PS50966">
    <property type="entry name" value="ZF_SWIM"/>
    <property type="match status" value="1"/>
</dbReference>
<proteinExistence type="predicted"/>
<gene>
    <name evidence="3" type="ORF">GCM10009021_27490</name>
</gene>
<keyword evidence="4" id="KW-1185">Reference proteome</keyword>
<dbReference type="GO" id="GO:0008270">
    <property type="term" value="F:zinc ion binding"/>
    <property type="evidence" value="ECO:0007669"/>
    <property type="project" value="UniProtKB-KW"/>
</dbReference>
<keyword evidence="1" id="KW-0862">Zinc</keyword>
<evidence type="ECO:0000256" key="1">
    <source>
        <dbReference type="PROSITE-ProRule" id="PRU00325"/>
    </source>
</evidence>
<dbReference type="Proteomes" id="UP000608850">
    <property type="component" value="Unassembled WGS sequence"/>
</dbReference>
<dbReference type="AlphaFoldDB" id="A0A830GG95"/>
<keyword evidence="1" id="KW-0863">Zinc-finger</keyword>
<organism evidence="3 4">
    <name type="scientific">Halarchaeum nitratireducens</name>
    <dbReference type="NCBI Taxonomy" id="489913"/>
    <lineage>
        <taxon>Archaea</taxon>
        <taxon>Methanobacteriati</taxon>
        <taxon>Methanobacteriota</taxon>
        <taxon>Stenosarchaea group</taxon>
        <taxon>Halobacteria</taxon>
        <taxon>Halobacteriales</taxon>
        <taxon>Halobacteriaceae</taxon>
    </lineage>
</organism>
<feature type="domain" description="SWIM-type" evidence="2">
    <location>
        <begin position="46"/>
        <end position="80"/>
    </location>
</feature>
<comment type="caution">
    <text evidence="3">The sequence shown here is derived from an EMBL/GenBank/DDBJ whole genome shotgun (WGS) entry which is preliminary data.</text>
</comment>
<evidence type="ECO:0000313" key="4">
    <source>
        <dbReference type="Proteomes" id="UP000608850"/>
    </source>
</evidence>
<sequence>MREIVSDQTHSAGLEARTQRALNEEMVVSLLAKGGQYEVRSFGRVYDVDIITETCTCSDWQQRKPDGGCKHLRRVDHEIKQGHVPRPDGRLPM</sequence>
<name>A0A830GG95_9EURY</name>
<dbReference type="EMBL" id="BMOQ01000008">
    <property type="protein sequence ID" value="GGN24219.1"/>
    <property type="molecule type" value="Genomic_DNA"/>
</dbReference>
<reference evidence="3 4" key="1">
    <citation type="journal article" date="2019" name="Int. J. Syst. Evol. Microbiol.">
        <title>The Global Catalogue of Microorganisms (GCM) 10K type strain sequencing project: providing services to taxonomists for standard genome sequencing and annotation.</title>
        <authorList>
            <consortium name="The Broad Institute Genomics Platform"/>
            <consortium name="The Broad Institute Genome Sequencing Center for Infectious Disease"/>
            <person name="Wu L."/>
            <person name="Ma J."/>
        </authorList>
    </citation>
    <scope>NUCLEOTIDE SEQUENCE [LARGE SCALE GENOMIC DNA]</scope>
    <source>
        <strain evidence="3 4">JCM 16331</strain>
    </source>
</reference>
<dbReference type="InterPro" id="IPR007527">
    <property type="entry name" value="Znf_SWIM"/>
</dbReference>
<evidence type="ECO:0000313" key="3">
    <source>
        <dbReference type="EMBL" id="GGN24219.1"/>
    </source>
</evidence>
<evidence type="ECO:0000259" key="2">
    <source>
        <dbReference type="PROSITE" id="PS50966"/>
    </source>
</evidence>
<accession>A0A830GG95</accession>
<keyword evidence="1" id="KW-0479">Metal-binding</keyword>